<proteinExistence type="predicted"/>
<dbReference type="InParanoid" id="A0A2T3AJJ0"/>
<feature type="chain" id="PRO_5015526324" description="Secreted protein" evidence="2">
    <location>
        <begin position="20"/>
        <end position="199"/>
    </location>
</feature>
<evidence type="ECO:0000256" key="2">
    <source>
        <dbReference type="SAM" id="SignalP"/>
    </source>
</evidence>
<gene>
    <name evidence="3" type="ORF">BD289DRAFT_423593</name>
</gene>
<dbReference type="AlphaFoldDB" id="A0A2T3AJJ0"/>
<reference evidence="3 4" key="1">
    <citation type="journal article" date="2018" name="Mycol. Prog.">
        <title>Coniella lustricola, a new species from submerged detritus.</title>
        <authorList>
            <person name="Raudabaugh D.B."/>
            <person name="Iturriaga T."/>
            <person name="Carver A."/>
            <person name="Mondo S."/>
            <person name="Pangilinan J."/>
            <person name="Lipzen A."/>
            <person name="He G."/>
            <person name="Amirebrahimi M."/>
            <person name="Grigoriev I.V."/>
            <person name="Miller A.N."/>
        </authorList>
    </citation>
    <scope>NUCLEOTIDE SEQUENCE [LARGE SCALE GENOMIC DNA]</scope>
    <source>
        <strain evidence="3 4">B22-T-1</strain>
    </source>
</reference>
<feature type="signal peptide" evidence="2">
    <location>
        <begin position="1"/>
        <end position="19"/>
    </location>
</feature>
<dbReference type="EMBL" id="KZ678382">
    <property type="protein sequence ID" value="PSS00659.1"/>
    <property type="molecule type" value="Genomic_DNA"/>
</dbReference>
<sequence>MLLLGYLLVTGCRLQFASCRLQIADSSCRATRAFPMDSIHPILSSFESFVNERETACPAGLTVLISNGQIRVELDINIFTWMRASIRHMGNHKTFHQAIIKPNELNRPHPRARFSDCVCVRHACHLLAKLLLTDIHHNYHRRRIAATYAQRGAALLTFNSLHPTSKQTSSSAADSGSPSDPFAPHHTLPNKRRIQVLIH</sequence>
<protein>
    <recommendedName>
        <fullName evidence="5">Secreted protein</fullName>
    </recommendedName>
</protein>
<feature type="compositionally biased region" description="Low complexity" evidence="1">
    <location>
        <begin position="169"/>
        <end position="180"/>
    </location>
</feature>
<evidence type="ECO:0000313" key="4">
    <source>
        <dbReference type="Proteomes" id="UP000241462"/>
    </source>
</evidence>
<evidence type="ECO:0008006" key="5">
    <source>
        <dbReference type="Google" id="ProtNLM"/>
    </source>
</evidence>
<name>A0A2T3AJJ0_9PEZI</name>
<dbReference type="Proteomes" id="UP000241462">
    <property type="component" value="Unassembled WGS sequence"/>
</dbReference>
<evidence type="ECO:0000313" key="3">
    <source>
        <dbReference type="EMBL" id="PSS00659.1"/>
    </source>
</evidence>
<feature type="region of interest" description="Disordered" evidence="1">
    <location>
        <begin position="163"/>
        <end position="188"/>
    </location>
</feature>
<keyword evidence="2" id="KW-0732">Signal</keyword>
<accession>A0A2T3AJJ0</accession>
<evidence type="ECO:0000256" key="1">
    <source>
        <dbReference type="SAM" id="MobiDB-lite"/>
    </source>
</evidence>
<organism evidence="3 4">
    <name type="scientific">Coniella lustricola</name>
    <dbReference type="NCBI Taxonomy" id="2025994"/>
    <lineage>
        <taxon>Eukaryota</taxon>
        <taxon>Fungi</taxon>
        <taxon>Dikarya</taxon>
        <taxon>Ascomycota</taxon>
        <taxon>Pezizomycotina</taxon>
        <taxon>Sordariomycetes</taxon>
        <taxon>Sordariomycetidae</taxon>
        <taxon>Diaporthales</taxon>
        <taxon>Schizoparmaceae</taxon>
        <taxon>Coniella</taxon>
    </lineage>
</organism>
<keyword evidence="4" id="KW-1185">Reference proteome</keyword>